<keyword evidence="1" id="KW-0732">Signal</keyword>
<gene>
    <name evidence="2" type="ORF">K529_017715</name>
</gene>
<evidence type="ECO:0000313" key="3">
    <source>
        <dbReference type="Proteomes" id="UP000013243"/>
    </source>
</evidence>
<protein>
    <submittedName>
        <fullName evidence="2">Uncharacterized protein</fullName>
    </submittedName>
</protein>
<geneLocation type="plasmid" evidence="2 3">
    <name>unnamed1</name>
</geneLocation>
<keyword evidence="2" id="KW-0614">Plasmid</keyword>
<organism evidence="2 3">
    <name type="scientific">Tritonibacter mobilis F1926</name>
    <dbReference type="NCBI Taxonomy" id="1265309"/>
    <lineage>
        <taxon>Bacteria</taxon>
        <taxon>Pseudomonadati</taxon>
        <taxon>Pseudomonadota</taxon>
        <taxon>Alphaproteobacteria</taxon>
        <taxon>Rhodobacterales</taxon>
        <taxon>Paracoccaceae</taxon>
        <taxon>Tritonibacter</taxon>
    </lineage>
</organism>
<proteinExistence type="predicted"/>
<feature type="chain" id="PRO_5008518490" evidence="1">
    <location>
        <begin position="20"/>
        <end position="118"/>
    </location>
</feature>
<accession>A0A1B1A7Q2</accession>
<feature type="signal peptide" evidence="1">
    <location>
        <begin position="1"/>
        <end position="19"/>
    </location>
</feature>
<name>A0A1B1A7Q2_9RHOB</name>
<dbReference type="KEGG" id="rmb:K529_017715"/>
<sequence>MTGSSIVSIVSLFSAVWFATPVFSDQTCFKQAFIKNWAKKFSYSEALAKEVVYSTEMPNALDAIYHRYIDRALASGDARNTFEIFEVEWNIEGYDSQFPDYELVPPSLRSCVKWMWNE</sequence>
<dbReference type="AlphaFoldDB" id="A0A1B1A7Q2"/>
<dbReference type="EMBL" id="CP015231">
    <property type="protein sequence ID" value="ANP42605.1"/>
    <property type="molecule type" value="Genomic_DNA"/>
</dbReference>
<evidence type="ECO:0000313" key="2">
    <source>
        <dbReference type="EMBL" id="ANP42605.1"/>
    </source>
</evidence>
<reference evidence="2 3" key="1">
    <citation type="journal article" date="2016" name="ISME J.">
        <title>Global occurrence and heterogeneity of the Roseobacter-clade species Ruegeria mobilis.</title>
        <authorList>
            <person name="Sonnenschein E."/>
            <person name="Gram L."/>
        </authorList>
    </citation>
    <scope>NUCLEOTIDE SEQUENCE [LARGE SCALE GENOMIC DNA]</scope>
    <source>
        <strain evidence="2 3">F1926</strain>
        <plasmid evidence="2 3">unnamed1</plasmid>
    </source>
</reference>
<evidence type="ECO:0000256" key="1">
    <source>
        <dbReference type="SAM" id="SignalP"/>
    </source>
</evidence>
<dbReference type="RefSeq" id="WP_005620417.1">
    <property type="nucleotide sequence ID" value="NZ_CP015231.1"/>
</dbReference>
<dbReference type="GeneID" id="28251711"/>
<dbReference type="Proteomes" id="UP000013243">
    <property type="component" value="Plasmid unnamed1"/>
</dbReference>